<evidence type="ECO:0000313" key="3">
    <source>
        <dbReference type="Proteomes" id="UP000177942"/>
    </source>
</evidence>
<proteinExistence type="predicted"/>
<reference evidence="2 3" key="1">
    <citation type="journal article" date="2016" name="Nat. Commun.">
        <title>Thousands of microbial genomes shed light on interconnected biogeochemical processes in an aquifer system.</title>
        <authorList>
            <person name="Anantharaman K."/>
            <person name="Brown C.T."/>
            <person name="Hug L.A."/>
            <person name="Sharon I."/>
            <person name="Castelle C.J."/>
            <person name="Probst A.J."/>
            <person name="Thomas B.C."/>
            <person name="Singh A."/>
            <person name="Wilkins M.J."/>
            <person name="Karaoz U."/>
            <person name="Brodie E.L."/>
            <person name="Williams K.H."/>
            <person name="Hubbard S.S."/>
            <person name="Banfield J.F."/>
        </authorList>
    </citation>
    <scope>NUCLEOTIDE SEQUENCE [LARGE SCALE GENOMIC DNA]</scope>
</reference>
<comment type="caution">
    <text evidence="2">The sequence shown here is derived from an EMBL/GenBank/DDBJ whole genome shotgun (WGS) entry which is preliminary data.</text>
</comment>
<gene>
    <name evidence="2" type="ORF">A3A16_02560</name>
</gene>
<name>A0A1G1ZNT0_9BACT</name>
<keyword evidence="1" id="KW-0472">Membrane</keyword>
<sequence>MKQKLVSFVLAETPGTKKGEISELQPLQSAPQYFAASVPRQYIFEERKDFIKDREVIFVIKAYLPDVVLVEATIEVNDVFSAETFELREALIDACHHIIKSHGGKQELAEEYSVALVSDYTGDPEQFFDKSSQIASFLKSEKLPLDEKEIEYTLSSQIKYTQDDLIIVDWDGAFIFDPRGEFEPIIELFQIANLQLLRHRALDSDLDIRIKKIGKFIRGQAGKVTLLRSRELMQAFREVIAIRSRSISEFEAMDRDIKLIGDWYSARLYDLAAKKFKLEAWKQSIKEKLDSLEDVYSIVSENFSISRLQLLELVQIGLFFILQVGWFVLIILEFIYFTR</sequence>
<evidence type="ECO:0000256" key="1">
    <source>
        <dbReference type="SAM" id="Phobius"/>
    </source>
</evidence>
<organism evidence="2 3">
    <name type="scientific">Candidatus Harrisonbacteria bacterium RIFCSPLOWO2_01_FULL_44_18</name>
    <dbReference type="NCBI Taxonomy" id="1798407"/>
    <lineage>
        <taxon>Bacteria</taxon>
        <taxon>Candidatus Harrisoniibacteriota</taxon>
    </lineage>
</organism>
<keyword evidence="1" id="KW-1133">Transmembrane helix</keyword>
<dbReference type="STRING" id="1798407.A3A16_02560"/>
<dbReference type="EMBL" id="MHJJ01000004">
    <property type="protein sequence ID" value="OGY66161.1"/>
    <property type="molecule type" value="Genomic_DNA"/>
</dbReference>
<keyword evidence="1" id="KW-0812">Transmembrane</keyword>
<accession>A0A1G1ZNT0</accession>
<dbReference type="Proteomes" id="UP000177942">
    <property type="component" value="Unassembled WGS sequence"/>
</dbReference>
<protein>
    <recommendedName>
        <fullName evidence="4">DUF155 domain-containing protein</fullName>
    </recommendedName>
</protein>
<evidence type="ECO:0008006" key="4">
    <source>
        <dbReference type="Google" id="ProtNLM"/>
    </source>
</evidence>
<dbReference type="AlphaFoldDB" id="A0A1G1ZNT0"/>
<feature type="transmembrane region" description="Helical" evidence="1">
    <location>
        <begin position="313"/>
        <end position="337"/>
    </location>
</feature>
<evidence type="ECO:0000313" key="2">
    <source>
        <dbReference type="EMBL" id="OGY66161.1"/>
    </source>
</evidence>